<dbReference type="Pfam" id="PF00355">
    <property type="entry name" value="Rieske"/>
    <property type="match status" value="1"/>
</dbReference>
<dbReference type="PROSITE" id="PS51296">
    <property type="entry name" value="RIESKE"/>
    <property type="match status" value="1"/>
</dbReference>
<keyword evidence="10" id="KW-1185">Reference proteome</keyword>
<dbReference type="InterPro" id="IPR036922">
    <property type="entry name" value="Rieske_2Fe-2S_sf"/>
</dbReference>
<feature type="domain" description="Rieske" evidence="8">
    <location>
        <begin position="47"/>
        <end position="154"/>
    </location>
</feature>
<keyword evidence="4" id="KW-0560">Oxidoreductase</keyword>
<dbReference type="CDD" id="cd03469">
    <property type="entry name" value="Rieske_RO_Alpha_N"/>
    <property type="match status" value="1"/>
</dbReference>
<name>A0A3N1L0T1_9PROT</name>
<dbReference type="InterPro" id="IPR001663">
    <property type="entry name" value="Rng_hydr_dOase-A"/>
</dbReference>
<evidence type="ECO:0000256" key="3">
    <source>
        <dbReference type="ARBA" id="ARBA00022723"/>
    </source>
</evidence>
<dbReference type="CDD" id="cd00680">
    <property type="entry name" value="RHO_alpha_C"/>
    <property type="match status" value="1"/>
</dbReference>
<reference evidence="9 10" key="1">
    <citation type="submission" date="2018-11" db="EMBL/GenBank/DDBJ databases">
        <title>Genomic Encyclopedia of Type Strains, Phase IV (KMG-IV): sequencing the most valuable type-strain genomes for metagenomic binning, comparative biology and taxonomic classification.</title>
        <authorList>
            <person name="Goeker M."/>
        </authorList>
    </citation>
    <scope>NUCLEOTIDE SEQUENCE [LARGE SCALE GENOMIC DNA]</scope>
    <source>
        <strain evidence="9 10">DSM 5900</strain>
    </source>
</reference>
<protein>
    <submittedName>
        <fullName evidence="9">Rieske 2Fe-2S family protein</fullName>
    </submittedName>
</protein>
<evidence type="ECO:0000256" key="1">
    <source>
        <dbReference type="ARBA" id="ARBA00001962"/>
    </source>
</evidence>
<evidence type="ECO:0000256" key="5">
    <source>
        <dbReference type="ARBA" id="ARBA00023004"/>
    </source>
</evidence>
<dbReference type="Pfam" id="PF00848">
    <property type="entry name" value="Ring_hydroxyl_A"/>
    <property type="match status" value="1"/>
</dbReference>
<sequence length="378" mass="43314">MDGATSVTPQLAATRSDLLRARHVPGEIYASPEIYRREMVEYFGREWLFVGREEQFPNPGDYEARRLADRPFIVARDKRGELNAFYNMCAHRGVEVAQGAGNARMFKCPYHGWTYDLTGQLTGAAYMKDSEAFDPAQCRLPRIALETWRGNVFVCFHPEPRDFEQAMAEFEADFAILHTERCRVADLSRIRLQCNWKFFHENLMDFYHVGVLHAKSFGARFSWTPENVSLKPGGGIMIRYDAAPSTPDGQTRFAKAPWLDDRPNSFACTGLLPPNLTLFGRVDCVKLMTAWPLGPDACEVMIYLLFPEEFFADPDFEAKVDVYRQYQKVIYEEDRSMIESMQLAMSSPIYAPGRMSIMEKPIHHFLNAYLDRMFGPGA</sequence>
<dbReference type="InterPro" id="IPR017941">
    <property type="entry name" value="Rieske_2Fe-2S"/>
</dbReference>
<evidence type="ECO:0000256" key="2">
    <source>
        <dbReference type="ARBA" id="ARBA00022714"/>
    </source>
</evidence>
<evidence type="ECO:0000256" key="6">
    <source>
        <dbReference type="ARBA" id="ARBA00023014"/>
    </source>
</evidence>
<dbReference type="OrthoDB" id="7456916at2"/>
<evidence type="ECO:0000313" key="10">
    <source>
        <dbReference type="Proteomes" id="UP000278222"/>
    </source>
</evidence>
<dbReference type="EMBL" id="RJKX01000015">
    <property type="protein sequence ID" value="ROP84580.1"/>
    <property type="molecule type" value="Genomic_DNA"/>
</dbReference>
<dbReference type="PRINTS" id="PR00090">
    <property type="entry name" value="RNGDIOXGNASE"/>
</dbReference>
<dbReference type="Gene3D" id="3.90.380.10">
    <property type="entry name" value="Naphthalene 1,2-dioxygenase Alpha Subunit, Chain A, domain 1"/>
    <property type="match status" value="1"/>
</dbReference>
<dbReference type="RefSeq" id="WP_123692615.1">
    <property type="nucleotide sequence ID" value="NZ_AP019700.1"/>
</dbReference>
<accession>A0A3N1L0T1</accession>
<keyword evidence="3" id="KW-0479">Metal-binding</keyword>
<dbReference type="GO" id="GO:0051537">
    <property type="term" value="F:2 iron, 2 sulfur cluster binding"/>
    <property type="evidence" value="ECO:0007669"/>
    <property type="project" value="UniProtKB-KW"/>
</dbReference>
<dbReference type="GO" id="GO:0016491">
    <property type="term" value="F:oxidoreductase activity"/>
    <property type="evidence" value="ECO:0007669"/>
    <property type="project" value="UniProtKB-KW"/>
</dbReference>
<evidence type="ECO:0000256" key="4">
    <source>
        <dbReference type="ARBA" id="ARBA00023002"/>
    </source>
</evidence>
<gene>
    <name evidence="9" type="ORF">EDC65_3934</name>
</gene>
<evidence type="ECO:0000256" key="7">
    <source>
        <dbReference type="ARBA" id="ARBA00023027"/>
    </source>
</evidence>
<dbReference type="PANTHER" id="PTHR43756:SF5">
    <property type="entry name" value="CHOLINE MONOOXYGENASE, CHLOROPLASTIC"/>
    <property type="match status" value="1"/>
</dbReference>
<organism evidence="9 10">
    <name type="scientific">Stella humosa</name>
    <dbReference type="NCBI Taxonomy" id="94"/>
    <lineage>
        <taxon>Bacteria</taxon>
        <taxon>Pseudomonadati</taxon>
        <taxon>Pseudomonadota</taxon>
        <taxon>Alphaproteobacteria</taxon>
        <taxon>Rhodospirillales</taxon>
        <taxon>Stellaceae</taxon>
        <taxon>Stella</taxon>
    </lineage>
</organism>
<keyword evidence="2" id="KW-0001">2Fe-2S</keyword>
<dbReference type="Gene3D" id="2.102.10.10">
    <property type="entry name" value="Rieske [2Fe-2S] iron-sulphur domain"/>
    <property type="match status" value="1"/>
</dbReference>
<evidence type="ECO:0000313" key="9">
    <source>
        <dbReference type="EMBL" id="ROP84580.1"/>
    </source>
</evidence>
<keyword evidence="6" id="KW-0411">Iron-sulfur</keyword>
<proteinExistence type="predicted"/>
<dbReference type="Proteomes" id="UP000278222">
    <property type="component" value="Unassembled WGS sequence"/>
</dbReference>
<dbReference type="InterPro" id="IPR015881">
    <property type="entry name" value="ARHD_Rieske_2Fe_2S"/>
</dbReference>
<dbReference type="InterPro" id="IPR015879">
    <property type="entry name" value="Ring_hydroxy_dOase_asu_C_dom"/>
</dbReference>
<evidence type="ECO:0000259" key="8">
    <source>
        <dbReference type="PROSITE" id="PS51296"/>
    </source>
</evidence>
<keyword evidence="7" id="KW-0520">NAD</keyword>
<comment type="caution">
    <text evidence="9">The sequence shown here is derived from an EMBL/GenBank/DDBJ whole genome shotgun (WGS) entry which is preliminary data.</text>
</comment>
<dbReference type="AlphaFoldDB" id="A0A3N1L0T1"/>
<dbReference type="PANTHER" id="PTHR43756">
    <property type="entry name" value="CHOLINE MONOOXYGENASE, CHLOROPLASTIC"/>
    <property type="match status" value="1"/>
</dbReference>
<dbReference type="GO" id="GO:0005506">
    <property type="term" value="F:iron ion binding"/>
    <property type="evidence" value="ECO:0007669"/>
    <property type="project" value="InterPro"/>
</dbReference>
<dbReference type="SUPFAM" id="SSF50022">
    <property type="entry name" value="ISP domain"/>
    <property type="match status" value="1"/>
</dbReference>
<keyword evidence="5" id="KW-0408">Iron</keyword>
<dbReference type="PROSITE" id="PS00570">
    <property type="entry name" value="RING_HYDROXYL_ALPHA"/>
    <property type="match status" value="1"/>
</dbReference>
<dbReference type="SUPFAM" id="SSF55961">
    <property type="entry name" value="Bet v1-like"/>
    <property type="match status" value="1"/>
</dbReference>
<comment type="cofactor">
    <cofactor evidence="1">
        <name>Fe cation</name>
        <dbReference type="ChEBI" id="CHEBI:24875"/>
    </cofactor>
</comment>